<dbReference type="CDD" id="cd00038">
    <property type="entry name" value="CAP_ED"/>
    <property type="match status" value="1"/>
</dbReference>
<accession>A0ABN1MMS2</accession>
<evidence type="ECO:0000259" key="1">
    <source>
        <dbReference type="PROSITE" id="PS50042"/>
    </source>
</evidence>
<organism evidence="2 3">
    <name type="scientific">Wandonia haliotis</name>
    <dbReference type="NCBI Taxonomy" id="574963"/>
    <lineage>
        <taxon>Bacteria</taxon>
        <taxon>Pseudomonadati</taxon>
        <taxon>Bacteroidota</taxon>
        <taxon>Flavobacteriia</taxon>
        <taxon>Flavobacteriales</taxon>
        <taxon>Crocinitomicaceae</taxon>
        <taxon>Wandonia</taxon>
    </lineage>
</organism>
<dbReference type="EMBL" id="BAAAFH010000003">
    <property type="protein sequence ID" value="GAA0874564.1"/>
    <property type="molecule type" value="Genomic_DNA"/>
</dbReference>
<protein>
    <recommendedName>
        <fullName evidence="1">Cyclic nucleotide-binding domain-containing protein</fullName>
    </recommendedName>
</protein>
<dbReference type="InterPro" id="IPR018490">
    <property type="entry name" value="cNMP-bd_dom_sf"/>
</dbReference>
<gene>
    <name evidence="2" type="ORF">GCM10009118_09720</name>
</gene>
<sequence length="191" mass="22875">MTENLKEHIDKFISTKELDLIRLDEFFERKVVNKKQLLLKEGALCRDLFFVNAGCLQIFYLKENGVEQTIDFALENWWMTDFSAFSQQTSSKFSIRTVEKSEVLVLTHSAREKLLKEIPELERYFHLVFQRAFAASQYRMKLLYEYSREELYHHFKNNFPDFVQRVPQYLIASFLGFTPEYLSEIKKRNVS</sequence>
<dbReference type="PROSITE" id="PS50042">
    <property type="entry name" value="CNMP_BINDING_3"/>
    <property type="match status" value="1"/>
</dbReference>
<proteinExistence type="predicted"/>
<dbReference type="InterPro" id="IPR014710">
    <property type="entry name" value="RmlC-like_jellyroll"/>
</dbReference>
<dbReference type="Proteomes" id="UP001501126">
    <property type="component" value="Unassembled WGS sequence"/>
</dbReference>
<dbReference type="Gene3D" id="2.60.120.10">
    <property type="entry name" value="Jelly Rolls"/>
    <property type="match status" value="1"/>
</dbReference>
<dbReference type="SUPFAM" id="SSF51206">
    <property type="entry name" value="cAMP-binding domain-like"/>
    <property type="match status" value="1"/>
</dbReference>
<keyword evidence="3" id="KW-1185">Reference proteome</keyword>
<name>A0ABN1MMS2_9FLAO</name>
<comment type="caution">
    <text evidence="2">The sequence shown here is derived from an EMBL/GenBank/DDBJ whole genome shotgun (WGS) entry which is preliminary data.</text>
</comment>
<evidence type="ECO:0000313" key="3">
    <source>
        <dbReference type="Proteomes" id="UP001501126"/>
    </source>
</evidence>
<reference evidence="2 3" key="1">
    <citation type="journal article" date="2019" name="Int. J. Syst. Evol. Microbiol.">
        <title>The Global Catalogue of Microorganisms (GCM) 10K type strain sequencing project: providing services to taxonomists for standard genome sequencing and annotation.</title>
        <authorList>
            <consortium name="The Broad Institute Genomics Platform"/>
            <consortium name="The Broad Institute Genome Sequencing Center for Infectious Disease"/>
            <person name="Wu L."/>
            <person name="Ma J."/>
        </authorList>
    </citation>
    <scope>NUCLEOTIDE SEQUENCE [LARGE SCALE GENOMIC DNA]</scope>
    <source>
        <strain evidence="2 3">JCM 16083</strain>
    </source>
</reference>
<feature type="domain" description="Cyclic nucleotide-binding" evidence="1">
    <location>
        <begin position="5"/>
        <end position="132"/>
    </location>
</feature>
<dbReference type="Pfam" id="PF00027">
    <property type="entry name" value="cNMP_binding"/>
    <property type="match status" value="1"/>
</dbReference>
<dbReference type="RefSeq" id="WP_343785464.1">
    <property type="nucleotide sequence ID" value="NZ_BAAAFH010000003.1"/>
</dbReference>
<evidence type="ECO:0000313" key="2">
    <source>
        <dbReference type="EMBL" id="GAA0874564.1"/>
    </source>
</evidence>
<dbReference type="InterPro" id="IPR000595">
    <property type="entry name" value="cNMP-bd_dom"/>
</dbReference>